<reference evidence="2 3" key="1">
    <citation type="submission" date="2020-06" db="EMBL/GenBank/DDBJ databases">
        <title>Schlegella sp. ID0723 isolated from air conditioner.</title>
        <authorList>
            <person name="Kim D.Y."/>
            <person name="Kim D.-U."/>
        </authorList>
    </citation>
    <scope>NUCLEOTIDE SEQUENCE [LARGE SCALE GENOMIC DNA]</scope>
    <source>
        <strain evidence="2 3">ID0723</strain>
    </source>
</reference>
<proteinExistence type="predicted"/>
<dbReference type="Gene3D" id="3.40.50.720">
    <property type="entry name" value="NAD(P)-binding Rossmann-like Domain"/>
    <property type="match status" value="1"/>
</dbReference>
<dbReference type="RefSeq" id="WP_176068752.1">
    <property type="nucleotide sequence ID" value="NZ_JABWMJ010000004.1"/>
</dbReference>
<dbReference type="Pfam" id="PF13561">
    <property type="entry name" value="adh_short_C2"/>
    <property type="match status" value="1"/>
</dbReference>
<feature type="region of interest" description="Disordered" evidence="1">
    <location>
        <begin position="66"/>
        <end position="85"/>
    </location>
</feature>
<dbReference type="InterPro" id="IPR036291">
    <property type="entry name" value="NAD(P)-bd_dom_sf"/>
</dbReference>
<evidence type="ECO:0000313" key="3">
    <source>
        <dbReference type="Proteomes" id="UP000529637"/>
    </source>
</evidence>
<dbReference type="InterPro" id="IPR002347">
    <property type="entry name" value="SDR_fam"/>
</dbReference>
<sequence length="85" mass="8664">MSDAFTGRTVVVASISTDRGSAQPLIPHTPLGRPSYPDEVTAAVRFLASPDASYITGVVLPVDGGRTGVTPGTRPASRAIPKGSS</sequence>
<accession>A0A7Y6NMU3</accession>
<dbReference type="AlphaFoldDB" id="A0A7Y6NMU3"/>
<evidence type="ECO:0000256" key="1">
    <source>
        <dbReference type="SAM" id="MobiDB-lite"/>
    </source>
</evidence>
<dbReference type="SUPFAM" id="SSF51735">
    <property type="entry name" value="NAD(P)-binding Rossmann-fold domains"/>
    <property type="match status" value="1"/>
</dbReference>
<organism evidence="2 3">
    <name type="scientific">Piscinibacter koreensis</name>
    <dbReference type="NCBI Taxonomy" id="2742824"/>
    <lineage>
        <taxon>Bacteria</taxon>
        <taxon>Pseudomonadati</taxon>
        <taxon>Pseudomonadota</taxon>
        <taxon>Betaproteobacteria</taxon>
        <taxon>Burkholderiales</taxon>
        <taxon>Sphaerotilaceae</taxon>
        <taxon>Piscinibacter</taxon>
    </lineage>
</organism>
<dbReference type="EMBL" id="JABWMJ010000004">
    <property type="protein sequence ID" value="NUZ06098.1"/>
    <property type="molecule type" value="Genomic_DNA"/>
</dbReference>
<name>A0A7Y6NMU3_9BURK</name>
<comment type="caution">
    <text evidence="2">The sequence shown here is derived from an EMBL/GenBank/DDBJ whole genome shotgun (WGS) entry which is preliminary data.</text>
</comment>
<dbReference type="Proteomes" id="UP000529637">
    <property type="component" value="Unassembled WGS sequence"/>
</dbReference>
<feature type="compositionally biased region" description="Low complexity" evidence="1">
    <location>
        <begin position="66"/>
        <end position="75"/>
    </location>
</feature>
<evidence type="ECO:0000313" key="2">
    <source>
        <dbReference type="EMBL" id="NUZ06098.1"/>
    </source>
</evidence>
<gene>
    <name evidence="2" type="ORF">HQN59_10020</name>
</gene>
<protein>
    <submittedName>
        <fullName evidence="2">SDR family oxidoreductase</fullName>
    </submittedName>
</protein>
<keyword evidence="3" id="KW-1185">Reference proteome</keyword>